<organism evidence="1 2">
    <name type="scientific">Stutzerimonas stutzeri</name>
    <name type="common">Pseudomonas stutzeri</name>
    <dbReference type="NCBI Taxonomy" id="316"/>
    <lineage>
        <taxon>Bacteria</taxon>
        <taxon>Pseudomonadati</taxon>
        <taxon>Pseudomonadota</taxon>
        <taxon>Gammaproteobacteria</taxon>
        <taxon>Pseudomonadales</taxon>
        <taxon>Pseudomonadaceae</taxon>
        <taxon>Stutzerimonas</taxon>
    </lineage>
</organism>
<evidence type="ECO:0000313" key="1">
    <source>
        <dbReference type="EMBL" id="MDH0686942.1"/>
    </source>
</evidence>
<accession>A0ABD4XXE3</accession>
<dbReference type="RefSeq" id="WP_279648949.1">
    <property type="nucleotide sequence ID" value="NZ_JAOCDG010000003.1"/>
</dbReference>
<gene>
    <name evidence="1" type="ORF">N5D09_02435</name>
</gene>
<name>A0ABD4XXE3_STUST</name>
<protein>
    <submittedName>
        <fullName evidence="1">Uncharacterized protein</fullName>
    </submittedName>
</protein>
<evidence type="ECO:0000313" key="2">
    <source>
        <dbReference type="Proteomes" id="UP001161139"/>
    </source>
</evidence>
<dbReference type="Proteomes" id="UP001161139">
    <property type="component" value="Unassembled WGS sequence"/>
</dbReference>
<dbReference type="EMBL" id="JAOCDG010000003">
    <property type="protein sequence ID" value="MDH0686942.1"/>
    <property type="molecule type" value="Genomic_DNA"/>
</dbReference>
<dbReference type="AlphaFoldDB" id="A0ABD4XXE3"/>
<proteinExistence type="predicted"/>
<sequence length="221" mass="24578">MSQRSREVLVNILCGSMSGMRPATEQEREQYQRNTQTNFDLLVVGNTPALQDAHVSRAGHAGAFDFDRVKRYESAWHEMKGRDLQGGASLSELYPGRAVSDPFVAKAVDVIRQHAPQYAGKLMLHGSAFPSMAIDMASDYIDRATFDDKTLSVEAAKNIQMFLTAMSVSNEQEHVRDFVASSPTQLREMRSALDREFSAFESTTIQTLVEEIDLSQTPLPG</sequence>
<comment type="caution">
    <text evidence="1">The sequence shown here is derived from an EMBL/GenBank/DDBJ whole genome shotgun (WGS) entry which is preliminary data.</text>
</comment>
<reference evidence="1" key="1">
    <citation type="submission" date="2022-09" db="EMBL/GenBank/DDBJ databases">
        <title>Intensive care unit water sources are persistently colonized with multi-drug resistant bacteria and are the site of extensive horizontal gene transfer of antibiotic resistance genes.</title>
        <authorList>
            <person name="Diorio-Toth L."/>
        </authorList>
    </citation>
    <scope>NUCLEOTIDE SEQUENCE</scope>
    <source>
        <strain evidence="1">GD03864</strain>
    </source>
</reference>